<feature type="transmembrane region" description="Helical" evidence="1">
    <location>
        <begin position="381"/>
        <end position="400"/>
    </location>
</feature>
<gene>
    <name evidence="2" type="ORF">CWE10_07635</name>
</gene>
<feature type="transmembrane region" description="Helical" evidence="1">
    <location>
        <begin position="30"/>
        <end position="48"/>
    </location>
</feature>
<keyword evidence="1" id="KW-0812">Transmembrane</keyword>
<feature type="transmembrane region" description="Helical" evidence="1">
    <location>
        <begin position="181"/>
        <end position="200"/>
    </location>
</feature>
<dbReference type="EMBL" id="PIUK01000057">
    <property type="protein sequence ID" value="MBY6276077.1"/>
    <property type="molecule type" value="Genomic_DNA"/>
</dbReference>
<feature type="transmembrane region" description="Helical" evidence="1">
    <location>
        <begin position="302"/>
        <end position="320"/>
    </location>
</feature>
<evidence type="ECO:0000313" key="2">
    <source>
        <dbReference type="EMBL" id="MBY6276077.1"/>
    </source>
</evidence>
<feature type="transmembrane region" description="Helical" evidence="1">
    <location>
        <begin position="220"/>
        <end position="240"/>
    </location>
</feature>
<evidence type="ECO:0000313" key="3">
    <source>
        <dbReference type="Proteomes" id="UP000732377"/>
    </source>
</evidence>
<accession>A0A953I0F5</accession>
<sequence>MNGILSLSLAVARSGWLAGWNQLFRFSRMKAGLLLVALQGFLVFVVARRAPALAADSAEAGLAGALTLMGAQMAWFGLMYGFSRGQMQLYQGLLVPLFQITPARPLAFLLGRVIEAVPTRAWTTLLWAWAYSAMVPGPGRWPAMALLWTAGLATGMLAHLAGLLLLTFWSRYHPRSMRHGNTAFGVLTIAMMTAAVVYLMEGGTATELALALRAARRSVLTVLTAAAGLPGLILALALLIRPQWVESHYREGLYRVLELGEQDTVRSGRSWWLPLRGDGVLRAVLSREWLQWVRYRMARTQLLIFAAGVVCVWFAGRSAAGRAMPLAGLVGSVGGLSLLAWYNAFGHWVAKVFQQERITIALYRLAAVPTVRLVIAKLVSVLVPSVLLVAVAAAVGSAAARLPLSTAGSLLLWTELGLVFGVLGGFGAAAATANQEPEEPEAPGAPRMEQGGSAMVQSSAWSSLARTFGLTVSTALPLWAAAGRPWLDLPPASAWTIALGVPLALFLGGVGWMLRTWRL</sequence>
<comment type="caution">
    <text evidence="2">The sequence shown here is derived from an EMBL/GenBank/DDBJ whole genome shotgun (WGS) entry which is preliminary data.</text>
</comment>
<dbReference type="AlphaFoldDB" id="A0A953I0F5"/>
<protein>
    <submittedName>
        <fullName evidence="2">Uncharacterized protein</fullName>
    </submittedName>
</protein>
<feature type="transmembrane region" description="Helical" evidence="1">
    <location>
        <begin position="60"/>
        <end position="83"/>
    </location>
</feature>
<evidence type="ECO:0000256" key="1">
    <source>
        <dbReference type="SAM" id="Phobius"/>
    </source>
</evidence>
<dbReference type="RefSeq" id="WP_273379043.1">
    <property type="nucleotide sequence ID" value="NZ_PIUK01000057.1"/>
</dbReference>
<name>A0A953I0F5_SYMTR</name>
<feature type="transmembrane region" description="Helical" evidence="1">
    <location>
        <begin position="412"/>
        <end position="433"/>
    </location>
</feature>
<feature type="transmembrane region" description="Helical" evidence="1">
    <location>
        <begin position="494"/>
        <end position="514"/>
    </location>
</feature>
<proteinExistence type="predicted"/>
<keyword evidence="1" id="KW-1133">Transmembrane helix</keyword>
<feature type="transmembrane region" description="Helical" evidence="1">
    <location>
        <begin position="145"/>
        <end position="169"/>
    </location>
</feature>
<keyword evidence="1" id="KW-0472">Membrane</keyword>
<feature type="transmembrane region" description="Helical" evidence="1">
    <location>
        <begin position="326"/>
        <end position="345"/>
    </location>
</feature>
<dbReference type="Proteomes" id="UP000732377">
    <property type="component" value="Unassembled WGS sequence"/>
</dbReference>
<organism evidence="2 3">
    <name type="scientific">Symbiobacterium thermophilum</name>
    <dbReference type="NCBI Taxonomy" id="2734"/>
    <lineage>
        <taxon>Bacteria</taxon>
        <taxon>Bacillati</taxon>
        <taxon>Bacillota</taxon>
        <taxon>Clostridia</taxon>
        <taxon>Eubacteriales</taxon>
        <taxon>Symbiobacteriaceae</taxon>
        <taxon>Symbiobacterium</taxon>
    </lineage>
</organism>
<reference evidence="2" key="1">
    <citation type="submission" date="2017-11" db="EMBL/GenBank/DDBJ databases">
        <title>Three new genomes from thermophilic consortium.</title>
        <authorList>
            <person name="Quaggio R."/>
            <person name="Amgarten D."/>
            <person name="Setubal J.C."/>
        </authorList>
    </citation>
    <scope>NUCLEOTIDE SEQUENCE</scope>
    <source>
        <strain evidence="2">ZCTH01-B2</strain>
    </source>
</reference>